<sequence length="301" mass="34317">MADAAASVLARLKNKGKETGRSYQLCLQLFCQEEFLRRLEKSQYAENLVLKGGLFIYSITDFDSRVTVDVDFLLRKVPNTPEKLKKVLEEIIATPTGNDFVTFEITNIAPIAVAKKYAGIGTSLVARIKNTKTPFSIDFGVGDVIVPSEEKRRIPTQLEGFAAPMVNTYSLETTIAEKIDAILNLMEFSSRMKDYYDIYYLANKFDFDGAILTEALRKTFENRGHVFTVEQFEQVMAFENDEAMQKKWKAFCRKIDTKADSYSTVLRTIRAFLTKPIAAIVNKDAFNREWVATTNEWRQRG</sequence>
<dbReference type="Proteomes" id="UP000195897">
    <property type="component" value="Unassembled WGS sequence"/>
</dbReference>
<dbReference type="Gene3D" id="3.10.450.620">
    <property type="entry name" value="JHP933, nucleotidyltransferase-like core domain"/>
    <property type="match status" value="1"/>
</dbReference>
<gene>
    <name evidence="1" type="ORF">B5F17_09895</name>
</gene>
<evidence type="ECO:0000313" key="1">
    <source>
        <dbReference type="EMBL" id="OUP52340.1"/>
    </source>
</evidence>
<accession>A0A1Y4L8X7</accession>
<keyword evidence="1" id="KW-0808">Transferase</keyword>
<dbReference type="InterPro" id="IPR014942">
    <property type="entry name" value="AbiEii"/>
</dbReference>
<organism evidence="1 2">
    <name type="scientific">Butyricicoccus pullicaecorum</name>
    <dbReference type="NCBI Taxonomy" id="501571"/>
    <lineage>
        <taxon>Bacteria</taxon>
        <taxon>Bacillati</taxon>
        <taxon>Bacillota</taxon>
        <taxon>Clostridia</taxon>
        <taxon>Eubacteriales</taxon>
        <taxon>Butyricicoccaceae</taxon>
        <taxon>Butyricicoccus</taxon>
    </lineage>
</organism>
<dbReference type="AlphaFoldDB" id="A0A1Y4L8X7"/>
<protein>
    <submittedName>
        <fullName evidence="1">Nucleotidyltransferase</fullName>
    </submittedName>
</protein>
<evidence type="ECO:0000313" key="2">
    <source>
        <dbReference type="Proteomes" id="UP000195897"/>
    </source>
</evidence>
<comment type="caution">
    <text evidence="1">The sequence shown here is derived from an EMBL/GenBank/DDBJ whole genome shotgun (WGS) entry which is preliminary data.</text>
</comment>
<dbReference type="RefSeq" id="WP_087373486.1">
    <property type="nucleotide sequence ID" value="NZ_NFKK01000011.1"/>
</dbReference>
<proteinExistence type="predicted"/>
<dbReference type="GO" id="GO:0016740">
    <property type="term" value="F:transferase activity"/>
    <property type="evidence" value="ECO:0007669"/>
    <property type="project" value="UniProtKB-KW"/>
</dbReference>
<reference evidence="2" key="1">
    <citation type="submission" date="2017-04" db="EMBL/GenBank/DDBJ databases">
        <title>Function of individual gut microbiota members based on whole genome sequencing of pure cultures obtained from chicken caecum.</title>
        <authorList>
            <person name="Medvecky M."/>
            <person name="Cejkova D."/>
            <person name="Polansky O."/>
            <person name="Karasova D."/>
            <person name="Kubasova T."/>
            <person name="Cizek A."/>
            <person name="Rychlik I."/>
        </authorList>
    </citation>
    <scope>NUCLEOTIDE SEQUENCE [LARGE SCALE GENOMIC DNA]</scope>
    <source>
        <strain evidence="2">An180</strain>
    </source>
</reference>
<name>A0A1Y4L8X7_9FIRM</name>
<dbReference type="EMBL" id="NFKK01000011">
    <property type="protein sequence ID" value="OUP52340.1"/>
    <property type="molecule type" value="Genomic_DNA"/>
</dbReference>
<dbReference type="Pfam" id="PF08843">
    <property type="entry name" value="AbiEii"/>
    <property type="match status" value="1"/>
</dbReference>